<evidence type="ECO:0000313" key="3">
    <source>
        <dbReference type="Proteomes" id="UP000774326"/>
    </source>
</evidence>
<organism evidence="2 3">
    <name type="scientific">Wickerhamomyces pijperi</name>
    <name type="common">Yeast</name>
    <name type="synonym">Pichia pijperi</name>
    <dbReference type="NCBI Taxonomy" id="599730"/>
    <lineage>
        <taxon>Eukaryota</taxon>
        <taxon>Fungi</taxon>
        <taxon>Dikarya</taxon>
        <taxon>Ascomycota</taxon>
        <taxon>Saccharomycotina</taxon>
        <taxon>Saccharomycetes</taxon>
        <taxon>Phaffomycetales</taxon>
        <taxon>Wickerhamomycetaceae</taxon>
        <taxon>Wickerhamomyces</taxon>
    </lineage>
</organism>
<dbReference type="AlphaFoldDB" id="A0A9P8TJE4"/>
<evidence type="ECO:0000313" key="2">
    <source>
        <dbReference type="EMBL" id="KAH3681046.1"/>
    </source>
</evidence>
<sequence length="77" mass="7192">MSSSDSSLASSTASSAAASAEPEAAAAPAAGAAPPVGTEANLVLPSAMTSAMALPSKEANKAATLDSSTSIPAADKT</sequence>
<name>A0A9P8TJE4_WICPI</name>
<protein>
    <submittedName>
        <fullName evidence="2">Uncharacterized protein</fullName>
    </submittedName>
</protein>
<proteinExistence type="predicted"/>
<keyword evidence="3" id="KW-1185">Reference proteome</keyword>
<feature type="region of interest" description="Disordered" evidence="1">
    <location>
        <begin position="58"/>
        <end position="77"/>
    </location>
</feature>
<evidence type="ECO:0000256" key="1">
    <source>
        <dbReference type="SAM" id="MobiDB-lite"/>
    </source>
</evidence>
<comment type="caution">
    <text evidence="2">The sequence shown here is derived from an EMBL/GenBank/DDBJ whole genome shotgun (WGS) entry which is preliminary data.</text>
</comment>
<reference evidence="2" key="1">
    <citation type="journal article" date="2021" name="Open Biol.">
        <title>Shared evolutionary footprints suggest mitochondrial oxidative damage underlies multiple complex I losses in fungi.</title>
        <authorList>
            <person name="Schikora-Tamarit M.A."/>
            <person name="Marcet-Houben M."/>
            <person name="Nosek J."/>
            <person name="Gabaldon T."/>
        </authorList>
    </citation>
    <scope>NUCLEOTIDE SEQUENCE</scope>
    <source>
        <strain evidence="2">CBS2887</strain>
    </source>
</reference>
<dbReference type="EMBL" id="JAEUBG010004616">
    <property type="protein sequence ID" value="KAH3681046.1"/>
    <property type="molecule type" value="Genomic_DNA"/>
</dbReference>
<gene>
    <name evidence="2" type="ORF">WICPIJ_007993</name>
</gene>
<accession>A0A9P8TJE4</accession>
<feature type="compositionally biased region" description="Low complexity" evidence="1">
    <location>
        <begin position="1"/>
        <end position="35"/>
    </location>
</feature>
<dbReference type="Proteomes" id="UP000774326">
    <property type="component" value="Unassembled WGS sequence"/>
</dbReference>
<feature type="region of interest" description="Disordered" evidence="1">
    <location>
        <begin position="1"/>
        <end position="37"/>
    </location>
</feature>
<reference evidence="2" key="2">
    <citation type="submission" date="2021-01" db="EMBL/GenBank/DDBJ databases">
        <authorList>
            <person name="Schikora-Tamarit M.A."/>
        </authorList>
    </citation>
    <scope>NUCLEOTIDE SEQUENCE</scope>
    <source>
        <strain evidence="2">CBS2887</strain>
    </source>
</reference>